<name>A0A3N0Z1E4_ANAGA</name>
<evidence type="ECO:0000313" key="2">
    <source>
        <dbReference type="Proteomes" id="UP000281406"/>
    </source>
</evidence>
<sequence length="187" mass="19577">MIGCFRHCLIAASDDIPAELGFAHLADYECHAHAPSDIFVHHAVETLKASGGVGVEELDPPYVLFGSAKRAEGMPDEVSRHAVECLLKIKEGHVYWLVLLPPVPLQQQPDGLNRISSPAPSNKSTLIGTDRDDLPEMGVDYALEYLHGMAAGSGASSTSAGLISGTGPGTGTALVIGGRGNSSLHVE</sequence>
<gene>
    <name evidence="1" type="ORF">DPX16_19483</name>
</gene>
<reference evidence="1 2" key="1">
    <citation type="submission" date="2018-10" db="EMBL/GenBank/DDBJ databases">
        <title>Genome assembly for a Yunnan-Guizhou Plateau 3E fish, Anabarilius grahami (Regan), and its evolutionary and genetic applications.</title>
        <authorList>
            <person name="Jiang W."/>
        </authorList>
    </citation>
    <scope>NUCLEOTIDE SEQUENCE [LARGE SCALE GENOMIC DNA]</scope>
    <source>
        <strain evidence="1">AG-KIZ</strain>
        <tissue evidence="1">Muscle</tissue>
    </source>
</reference>
<organism evidence="1 2">
    <name type="scientific">Anabarilius grahami</name>
    <name type="common">Kanglang fish</name>
    <name type="synonym">Barilius grahami</name>
    <dbReference type="NCBI Taxonomy" id="495550"/>
    <lineage>
        <taxon>Eukaryota</taxon>
        <taxon>Metazoa</taxon>
        <taxon>Chordata</taxon>
        <taxon>Craniata</taxon>
        <taxon>Vertebrata</taxon>
        <taxon>Euteleostomi</taxon>
        <taxon>Actinopterygii</taxon>
        <taxon>Neopterygii</taxon>
        <taxon>Teleostei</taxon>
        <taxon>Ostariophysi</taxon>
        <taxon>Cypriniformes</taxon>
        <taxon>Xenocyprididae</taxon>
        <taxon>Xenocypridinae</taxon>
        <taxon>Xenocypridinae incertae sedis</taxon>
        <taxon>Anabarilius</taxon>
    </lineage>
</organism>
<evidence type="ECO:0000313" key="1">
    <source>
        <dbReference type="EMBL" id="ROL51964.1"/>
    </source>
</evidence>
<accession>A0A3N0Z1E4</accession>
<keyword evidence="2" id="KW-1185">Reference proteome</keyword>
<dbReference type="AlphaFoldDB" id="A0A3N0Z1E4"/>
<dbReference type="EMBL" id="RJVU01018281">
    <property type="protein sequence ID" value="ROL51964.1"/>
    <property type="molecule type" value="Genomic_DNA"/>
</dbReference>
<protein>
    <submittedName>
        <fullName evidence="1">Uncharacterized protein</fullName>
    </submittedName>
</protein>
<dbReference type="Proteomes" id="UP000281406">
    <property type="component" value="Unassembled WGS sequence"/>
</dbReference>
<proteinExistence type="predicted"/>
<comment type="caution">
    <text evidence="1">The sequence shown here is derived from an EMBL/GenBank/DDBJ whole genome shotgun (WGS) entry which is preliminary data.</text>
</comment>